<dbReference type="Proteomes" id="UP000298030">
    <property type="component" value="Unassembled WGS sequence"/>
</dbReference>
<gene>
    <name evidence="3" type="ORF">FA13DRAFT_1818422</name>
</gene>
<feature type="region of interest" description="Disordered" evidence="1">
    <location>
        <begin position="1"/>
        <end position="25"/>
    </location>
</feature>
<dbReference type="SUPFAM" id="SSF81383">
    <property type="entry name" value="F-box domain"/>
    <property type="match status" value="1"/>
</dbReference>
<dbReference type="PANTHER" id="PTHR38926">
    <property type="entry name" value="F-BOX DOMAIN CONTAINING PROTEIN, EXPRESSED"/>
    <property type="match status" value="1"/>
</dbReference>
<evidence type="ECO:0000313" key="3">
    <source>
        <dbReference type="EMBL" id="TEB23540.1"/>
    </source>
</evidence>
<evidence type="ECO:0000313" key="4">
    <source>
        <dbReference type="Proteomes" id="UP000298030"/>
    </source>
</evidence>
<protein>
    <recommendedName>
        <fullName evidence="2">F-box domain-containing protein</fullName>
    </recommendedName>
</protein>
<dbReference type="Pfam" id="PF12937">
    <property type="entry name" value="F-box-like"/>
    <property type="match status" value="1"/>
</dbReference>
<comment type="caution">
    <text evidence="3">The sequence shown here is derived from an EMBL/GenBank/DDBJ whole genome shotgun (WGS) entry which is preliminary data.</text>
</comment>
<organism evidence="3 4">
    <name type="scientific">Coprinellus micaceus</name>
    <name type="common">Glistening ink-cap mushroom</name>
    <name type="synonym">Coprinus micaceus</name>
    <dbReference type="NCBI Taxonomy" id="71717"/>
    <lineage>
        <taxon>Eukaryota</taxon>
        <taxon>Fungi</taxon>
        <taxon>Dikarya</taxon>
        <taxon>Basidiomycota</taxon>
        <taxon>Agaricomycotina</taxon>
        <taxon>Agaricomycetes</taxon>
        <taxon>Agaricomycetidae</taxon>
        <taxon>Agaricales</taxon>
        <taxon>Agaricineae</taxon>
        <taxon>Psathyrellaceae</taxon>
        <taxon>Coprinellus</taxon>
    </lineage>
</organism>
<evidence type="ECO:0000256" key="1">
    <source>
        <dbReference type="SAM" id="MobiDB-lite"/>
    </source>
</evidence>
<dbReference type="PANTHER" id="PTHR38926:SF5">
    <property type="entry name" value="F-BOX AND LEUCINE-RICH REPEAT PROTEIN 6"/>
    <property type="match status" value="1"/>
</dbReference>
<dbReference type="SUPFAM" id="SSF52058">
    <property type="entry name" value="L domain-like"/>
    <property type="match status" value="1"/>
</dbReference>
<dbReference type="OrthoDB" id="2982757at2759"/>
<reference evidence="3 4" key="1">
    <citation type="journal article" date="2019" name="Nat. Ecol. Evol.">
        <title>Megaphylogeny resolves global patterns of mushroom evolution.</title>
        <authorList>
            <person name="Varga T."/>
            <person name="Krizsan K."/>
            <person name="Foldi C."/>
            <person name="Dima B."/>
            <person name="Sanchez-Garcia M."/>
            <person name="Sanchez-Ramirez S."/>
            <person name="Szollosi G.J."/>
            <person name="Szarkandi J.G."/>
            <person name="Papp V."/>
            <person name="Albert L."/>
            <person name="Andreopoulos W."/>
            <person name="Angelini C."/>
            <person name="Antonin V."/>
            <person name="Barry K.W."/>
            <person name="Bougher N.L."/>
            <person name="Buchanan P."/>
            <person name="Buyck B."/>
            <person name="Bense V."/>
            <person name="Catcheside P."/>
            <person name="Chovatia M."/>
            <person name="Cooper J."/>
            <person name="Damon W."/>
            <person name="Desjardin D."/>
            <person name="Finy P."/>
            <person name="Geml J."/>
            <person name="Haridas S."/>
            <person name="Hughes K."/>
            <person name="Justo A."/>
            <person name="Karasinski D."/>
            <person name="Kautmanova I."/>
            <person name="Kiss B."/>
            <person name="Kocsube S."/>
            <person name="Kotiranta H."/>
            <person name="LaButti K.M."/>
            <person name="Lechner B.E."/>
            <person name="Liimatainen K."/>
            <person name="Lipzen A."/>
            <person name="Lukacs Z."/>
            <person name="Mihaltcheva S."/>
            <person name="Morgado L.N."/>
            <person name="Niskanen T."/>
            <person name="Noordeloos M.E."/>
            <person name="Ohm R.A."/>
            <person name="Ortiz-Santana B."/>
            <person name="Ovrebo C."/>
            <person name="Racz N."/>
            <person name="Riley R."/>
            <person name="Savchenko A."/>
            <person name="Shiryaev A."/>
            <person name="Soop K."/>
            <person name="Spirin V."/>
            <person name="Szebenyi C."/>
            <person name="Tomsovsky M."/>
            <person name="Tulloss R.E."/>
            <person name="Uehling J."/>
            <person name="Grigoriev I.V."/>
            <person name="Vagvolgyi C."/>
            <person name="Papp T."/>
            <person name="Martin F.M."/>
            <person name="Miettinen O."/>
            <person name="Hibbett D.S."/>
            <person name="Nagy L.G."/>
        </authorList>
    </citation>
    <scope>NUCLEOTIDE SEQUENCE [LARGE SCALE GENOMIC DNA]</scope>
    <source>
        <strain evidence="3 4">FP101781</strain>
    </source>
</reference>
<dbReference type="InterPro" id="IPR001810">
    <property type="entry name" value="F-box_dom"/>
</dbReference>
<evidence type="ECO:0000259" key="2">
    <source>
        <dbReference type="Pfam" id="PF12937"/>
    </source>
</evidence>
<dbReference type="STRING" id="71717.A0A4Y7SNT3"/>
<dbReference type="EMBL" id="QPFP01000077">
    <property type="protein sequence ID" value="TEB23540.1"/>
    <property type="molecule type" value="Genomic_DNA"/>
</dbReference>
<name>A0A4Y7SNT3_COPMI</name>
<dbReference type="AlphaFoldDB" id="A0A4Y7SNT3"/>
<sequence>MDGRNPVVTSPTADELDGPNGSTAPQSIQTLHESQPQAYIHSLPPEILGHIFFHLHTHTSTATFASRTPGELLRATHVCQYWRQIALYTPDLWTHIQVRHLNDPCAIASFFRSGCLPLHVDLVYYESKESEGPHSSSAHGALKLLLANLHRIEALSVHTTSLGWVVPEFAYANVLKRLHISTSNPGQGLPIKLFSDSFPPIEELTLSNYSSLPPCNSLQLHSLRRLSFYTPETPSGESLHFLDYLPLISASPQLEHLLISRSGSRSPLNLSSGNLHSLSMSGTPTPLPNLRTLTLRSTTPNIDDIIHFLSCVQIPDTASRYLFTSSWSDWPGGSLTNLINQAQSMGNSAITDGYAPHPIRELQIVSSKTIEGQKAFGLEDGTATFTANLSWAVRNAFLSSGILSEVEYLVCVDLPGYYSTAELIPLFTALPSLRRLTVLDNALSSSIICRVCDALRPRPILTPNSRRGGLDRCERWFTLPCILLESIRLGSDNPLPENRRTGISEMRGVDLSKLEQLAEERTQRGAPLKCENGEEESAVCIRQDVETVPTSQEHRTQDGQQWHILKDAFERTQCQRA</sequence>
<proteinExistence type="predicted"/>
<accession>A0A4Y7SNT3</accession>
<dbReference type="InterPro" id="IPR036047">
    <property type="entry name" value="F-box-like_dom_sf"/>
</dbReference>
<feature type="domain" description="F-box" evidence="2">
    <location>
        <begin position="40"/>
        <end position="96"/>
    </location>
</feature>
<dbReference type="Gene3D" id="1.20.1280.50">
    <property type="match status" value="1"/>
</dbReference>
<keyword evidence="4" id="KW-1185">Reference proteome</keyword>